<keyword evidence="4" id="KW-0396">Initiation factor</keyword>
<dbReference type="InParanoid" id="A0BG97"/>
<dbReference type="Proteomes" id="UP000000600">
    <property type="component" value="Unassembled WGS sequence"/>
</dbReference>
<sequence>MNTQKAQPRLYSSKESLLALKAHLSAKNAKLPKSPTIEDYITYIKKLSNRLKQGPLDFWIPNVYRRVIQVIRLMSSEDGFVQNKDKEKNFKALGLTIQRSSSRSKTTIETGAETGSNAIQQYVILPAIDQVLEEMESHSDDINTFASTHFFTNEVLLVYEYSTTVLNFLLSAKKTRNFEIIVLESETENLGKQFATDLGKHQLNVTLTPFTNAYAIMQRVNKILLGVDAILKNGGLLMHPGTYAICVLAKQFAVPVIVLSGAHKLTPKYAFDQTTFNELVSPLKINPNSTIEQMSIGVFSYITFDYVPPEYISLYITNQGQYTPQSIYQLFSDFYNVKDEDI</sequence>
<name>A0BG97_PARTE</name>
<dbReference type="GO" id="GO:0006413">
    <property type="term" value="P:translational initiation"/>
    <property type="evidence" value="ECO:0000318"/>
    <property type="project" value="GO_Central"/>
</dbReference>
<keyword evidence="3" id="KW-0963">Cytoplasm</keyword>
<dbReference type="HOGENOM" id="CLU_016218_4_3_1"/>
<dbReference type="GO" id="GO:0003743">
    <property type="term" value="F:translation initiation factor activity"/>
    <property type="evidence" value="ECO:0000318"/>
    <property type="project" value="GO_Central"/>
</dbReference>
<evidence type="ECO:0000256" key="5">
    <source>
        <dbReference type="ARBA" id="ARBA00022917"/>
    </source>
</evidence>
<dbReference type="InterPro" id="IPR051855">
    <property type="entry name" value="eIF2B_beta_subunit"/>
</dbReference>
<dbReference type="PANTHER" id="PTHR45859:SF1">
    <property type="entry name" value="TRANSLATION INITIATION FACTOR EIF-2B SUBUNIT BETA"/>
    <property type="match status" value="1"/>
</dbReference>
<dbReference type="STRING" id="5888.A0BG97"/>
<dbReference type="Pfam" id="PF01008">
    <property type="entry name" value="IF-2B"/>
    <property type="match status" value="1"/>
</dbReference>
<dbReference type="EMBL" id="CT867992">
    <property type="protein sequence ID" value="CAK57564.1"/>
    <property type="molecule type" value="Genomic_DNA"/>
</dbReference>
<evidence type="ECO:0000256" key="2">
    <source>
        <dbReference type="ARBA" id="ARBA00007251"/>
    </source>
</evidence>
<evidence type="ECO:0000313" key="11">
    <source>
        <dbReference type="Proteomes" id="UP000000600"/>
    </source>
</evidence>
<comment type="similarity">
    <text evidence="2 9">Belongs to the eIF-2B alpha/beta/delta subunits family.</text>
</comment>
<gene>
    <name evidence="10" type="ORF">GSPATT00028599001</name>
</gene>
<dbReference type="GO" id="GO:0005851">
    <property type="term" value="C:eukaryotic translation initiation factor 2B complex"/>
    <property type="evidence" value="ECO:0000318"/>
    <property type="project" value="GO_Central"/>
</dbReference>
<reference evidence="10 11" key="1">
    <citation type="journal article" date="2006" name="Nature">
        <title>Global trends of whole-genome duplications revealed by the ciliate Paramecium tetraurelia.</title>
        <authorList>
            <consortium name="Genoscope"/>
            <person name="Aury J.-M."/>
            <person name="Jaillon O."/>
            <person name="Duret L."/>
            <person name="Noel B."/>
            <person name="Jubin C."/>
            <person name="Porcel B.M."/>
            <person name="Segurens B."/>
            <person name="Daubin V."/>
            <person name="Anthouard V."/>
            <person name="Aiach N."/>
            <person name="Arnaiz O."/>
            <person name="Billaut A."/>
            <person name="Beisson J."/>
            <person name="Blanc I."/>
            <person name="Bouhouche K."/>
            <person name="Camara F."/>
            <person name="Duharcourt S."/>
            <person name="Guigo R."/>
            <person name="Gogendeau D."/>
            <person name="Katinka M."/>
            <person name="Keller A.-M."/>
            <person name="Kissmehl R."/>
            <person name="Klotz C."/>
            <person name="Koll F."/>
            <person name="Le Moue A."/>
            <person name="Lepere C."/>
            <person name="Malinsky S."/>
            <person name="Nowacki M."/>
            <person name="Nowak J.K."/>
            <person name="Plattner H."/>
            <person name="Poulain J."/>
            <person name="Ruiz F."/>
            <person name="Serrano V."/>
            <person name="Zagulski M."/>
            <person name="Dessen P."/>
            <person name="Betermier M."/>
            <person name="Weissenbach J."/>
            <person name="Scarpelli C."/>
            <person name="Schachter V."/>
            <person name="Sperling L."/>
            <person name="Meyer E."/>
            <person name="Cohen J."/>
            <person name="Wincker P."/>
        </authorList>
    </citation>
    <scope>NUCLEOTIDE SEQUENCE [LARGE SCALE GENOMIC DNA]</scope>
    <source>
        <strain evidence="10 11">Stock d4-2</strain>
    </source>
</reference>
<dbReference type="InterPro" id="IPR042529">
    <property type="entry name" value="IF_2B-like_C"/>
</dbReference>
<comment type="subunit">
    <text evidence="8">Component of the translation initiation factor 2B (eIF2B) complex which is a heterodecamer of two sets of five different subunits: alpha, beta, gamma, delta and epsilon. Subunits alpha, beta and delta comprise a regulatory subcomplex and subunits epsilon and gamma comprise a catalytic subcomplex. Within the complex, the hexameric regulatory complex resides at the center, with the two heterodimeric catalytic subcomplexes bound on opposite sides.</text>
</comment>
<organism evidence="10 11">
    <name type="scientific">Paramecium tetraurelia</name>
    <dbReference type="NCBI Taxonomy" id="5888"/>
    <lineage>
        <taxon>Eukaryota</taxon>
        <taxon>Sar</taxon>
        <taxon>Alveolata</taxon>
        <taxon>Ciliophora</taxon>
        <taxon>Intramacronucleata</taxon>
        <taxon>Oligohymenophorea</taxon>
        <taxon>Peniculida</taxon>
        <taxon>Parameciidae</taxon>
        <taxon>Paramecium</taxon>
    </lineage>
</organism>
<dbReference type="Gene3D" id="3.40.50.10470">
    <property type="entry name" value="Translation initiation factor eif-2b, domain 2"/>
    <property type="match status" value="1"/>
</dbReference>
<dbReference type="GO" id="GO:0005829">
    <property type="term" value="C:cytosol"/>
    <property type="evidence" value="ECO:0007669"/>
    <property type="project" value="UniProtKB-SubCell"/>
</dbReference>
<evidence type="ECO:0000256" key="9">
    <source>
        <dbReference type="RuleBase" id="RU003814"/>
    </source>
</evidence>
<proteinExistence type="inferred from homology"/>
<evidence type="ECO:0000256" key="4">
    <source>
        <dbReference type="ARBA" id="ARBA00022540"/>
    </source>
</evidence>
<keyword evidence="11" id="KW-1185">Reference proteome</keyword>
<dbReference type="FunFam" id="3.40.50.10470:FF:000054">
    <property type="entry name" value="Uncharacterized protein"/>
    <property type="match status" value="1"/>
</dbReference>
<evidence type="ECO:0000256" key="3">
    <source>
        <dbReference type="ARBA" id="ARBA00022490"/>
    </source>
</evidence>
<dbReference type="OrthoDB" id="269919at2759"/>
<dbReference type="SUPFAM" id="SSF100950">
    <property type="entry name" value="NagB/RpiA/CoA transferase-like"/>
    <property type="match status" value="1"/>
</dbReference>
<dbReference type="RefSeq" id="XP_001424962.1">
    <property type="nucleotide sequence ID" value="XM_001424925.1"/>
</dbReference>
<dbReference type="InterPro" id="IPR037171">
    <property type="entry name" value="NagB/RpiA_transferase-like"/>
</dbReference>
<dbReference type="GeneID" id="5010746"/>
<keyword evidence="5" id="KW-0648">Protein biosynthesis</keyword>
<evidence type="ECO:0000313" key="10">
    <source>
        <dbReference type="EMBL" id="CAK57564.1"/>
    </source>
</evidence>
<dbReference type="PANTHER" id="PTHR45859">
    <property type="entry name" value="TRANSLATION INITIATION FACTOR EIF-2B SUBUNIT BETA"/>
    <property type="match status" value="1"/>
</dbReference>
<dbReference type="OMA" id="FWIPNVY"/>
<protein>
    <recommendedName>
        <fullName evidence="6">Translation initiation factor eIF2B subunit beta</fullName>
    </recommendedName>
    <alternativeName>
        <fullName evidence="7">eIF2B GDP-GTP exchange factor subunit beta</fullName>
    </alternativeName>
</protein>
<evidence type="ECO:0000256" key="6">
    <source>
        <dbReference type="ARBA" id="ARBA00044122"/>
    </source>
</evidence>
<evidence type="ECO:0000256" key="8">
    <source>
        <dbReference type="ARBA" id="ARBA00046432"/>
    </source>
</evidence>
<evidence type="ECO:0000256" key="7">
    <source>
        <dbReference type="ARBA" id="ARBA00044228"/>
    </source>
</evidence>
<dbReference type="InterPro" id="IPR000649">
    <property type="entry name" value="IF-2B-related"/>
</dbReference>
<dbReference type="eggNOG" id="KOG1465">
    <property type="taxonomic scope" value="Eukaryota"/>
</dbReference>
<accession>A0BG97</accession>
<dbReference type="AlphaFoldDB" id="A0BG97"/>
<evidence type="ECO:0000256" key="1">
    <source>
        <dbReference type="ARBA" id="ARBA00004514"/>
    </source>
</evidence>
<dbReference type="KEGG" id="ptm:GSPATT00028599001"/>
<comment type="subcellular location">
    <subcellularLocation>
        <location evidence="1">Cytoplasm</location>
        <location evidence="1">Cytosol</location>
    </subcellularLocation>
</comment>